<keyword evidence="6" id="KW-0675">Receptor</keyword>
<dbReference type="GO" id="GO:0005886">
    <property type="term" value="C:plasma membrane"/>
    <property type="evidence" value="ECO:0007669"/>
    <property type="project" value="UniProtKB-SubCell"/>
</dbReference>
<keyword evidence="9" id="KW-1185">Reference proteome</keyword>
<dbReference type="AlphaFoldDB" id="A0AAE1LBT8"/>
<accession>A0AAE1LBT8</accession>
<keyword evidence="2 6" id="KW-1003">Cell membrane</keyword>
<comment type="function">
    <text evidence="6">Gustatory receptor which mediates acceptance or avoidance behavior, depending on its substrates.</text>
</comment>
<comment type="caution">
    <text evidence="6">Lacks conserved residue(s) required for the propagation of feature annotation.</text>
</comment>
<evidence type="ECO:0000256" key="6">
    <source>
        <dbReference type="RuleBase" id="RU363108"/>
    </source>
</evidence>
<dbReference type="GO" id="GO:0007165">
    <property type="term" value="P:signal transduction"/>
    <property type="evidence" value="ECO:0007669"/>
    <property type="project" value="UniProtKB-KW"/>
</dbReference>
<sequence length="494" mass="53835">MNEAGRRPLGPQQIQDSRGDGEDGDGGMASRPESTWRRLTLVFWWFWLVTARILGFLPLGFVDQLPRASATWTRYSAVLCTVFTLARALSVALPFLGPYQPGWSVFLAVYAYLVMIKTAVITVVSVSCLRESAMQCAVVVALRHSVALQPLRRSESWARLAAVNAAFFVSLVLLPIIGFTIFIDNESTQGGNDSGNPADISYLPFEPATIGTVLNYCDGQITILLAVLDAVFCNEAAVLWVLCTELRLDVTGEIQRVSPDVNRILPVPPTALRPLGGSTGPGPESLSIVSYASLSRLSSWSVALDSESDKDSAREEGKVEAVLPSTKVEAVWSPGRVEVEAACSPAWAAVPGGRSESPAFYVCPGSAASWRQIRMRLLRLHDIRAAMCSAYGWSNLLSITISLIDGSLSIFEDVASFGDPSRITRPLLSTMWGLIVVGKFVLVCLVCQQVQNEHDALKHLLSGYLTRLPDLPFDVKDEVRICVLSFLTSRVEPR</sequence>
<dbReference type="EMBL" id="JAHWGI010000293">
    <property type="protein sequence ID" value="KAK3912367.1"/>
    <property type="molecule type" value="Genomic_DNA"/>
</dbReference>
<comment type="similarity">
    <text evidence="6">Belongs to the insect chemoreceptor superfamily. Gustatory receptor (GR) family.</text>
</comment>
<dbReference type="Proteomes" id="UP001219518">
    <property type="component" value="Unassembled WGS sequence"/>
</dbReference>
<evidence type="ECO:0000256" key="4">
    <source>
        <dbReference type="ARBA" id="ARBA00022989"/>
    </source>
</evidence>
<dbReference type="Pfam" id="PF08395">
    <property type="entry name" value="7tm_7"/>
    <property type="match status" value="1"/>
</dbReference>
<keyword evidence="3 6" id="KW-0812">Transmembrane</keyword>
<feature type="transmembrane region" description="Helical" evidence="6">
    <location>
        <begin position="160"/>
        <end position="183"/>
    </location>
</feature>
<feature type="transmembrane region" description="Helical" evidence="6">
    <location>
        <begin position="42"/>
        <end position="62"/>
    </location>
</feature>
<feature type="transmembrane region" description="Helical" evidence="6">
    <location>
        <begin position="103"/>
        <end position="124"/>
    </location>
</feature>
<evidence type="ECO:0000313" key="9">
    <source>
        <dbReference type="Proteomes" id="UP001219518"/>
    </source>
</evidence>
<evidence type="ECO:0000256" key="5">
    <source>
        <dbReference type="ARBA" id="ARBA00023136"/>
    </source>
</evidence>
<organism evidence="8 9">
    <name type="scientific">Frankliniella fusca</name>
    <dbReference type="NCBI Taxonomy" id="407009"/>
    <lineage>
        <taxon>Eukaryota</taxon>
        <taxon>Metazoa</taxon>
        <taxon>Ecdysozoa</taxon>
        <taxon>Arthropoda</taxon>
        <taxon>Hexapoda</taxon>
        <taxon>Insecta</taxon>
        <taxon>Pterygota</taxon>
        <taxon>Neoptera</taxon>
        <taxon>Paraneoptera</taxon>
        <taxon>Thysanoptera</taxon>
        <taxon>Terebrantia</taxon>
        <taxon>Thripoidea</taxon>
        <taxon>Thripidae</taxon>
        <taxon>Frankliniella</taxon>
    </lineage>
</organism>
<protein>
    <recommendedName>
        <fullName evidence="6">Gustatory receptor</fullName>
    </recommendedName>
</protein>
<feature type="transmembrane region" description="Helical" evidence="6">
    <location>
        <begin position="74"/>
        <end position="97"/>
    </location>
</feature>
<evidence type="ECO:0000313" key="8">
    <source>
        <dbReference type="EMBL" id="KAK3912367.1"/>
    </source>
</evidence>
<evidence type="ECO:0000256" key="1">
    <source>
        <dbReference type="ARBA" id="ARBA00004651"/>
    </source>
</evidence>
<proteinExistence type="inferred from homology"/>
<name>A0AAE1LBT8_9NEOP</name>
<comment type="subcellular location">
    <subcellularLocation>
        <location evidence="1 6">Cell membrane</location>
        <topology evidence="1 6">Multi-pass membrane protein</topology>
    </subcellularLocation>
</comment>
<feature type="region of interest" description="Disordered" evidence="7">
    <location>
        <begin position="1"/>
        <end position="32"/>
    </location>
</feature>
<evidence type="ECO:0000256" key="7">
    <source>
        <dbReference type="SAM" id="MobiDB-lite"/>
    </source>
</evidence>
<dbReference type="InterPro" id="IPR013604">
    <property type="entry name" value="7TM_chemorcpt"/>
</dbReference>
<reference evidence="8" key="1">
    <citation type="submission" date="2021-07" db="EMBL/GenBank/DDBJ databases">
        <authorList>
            <person name="Catto M.A."/>
            <person name="Jacobson A."/>
            <person name="Kennedy G."/>
            <person name="Labadie P."/>
            <person name="Hunt B.G."/>
            <person name="Srinivasan R."/>
        </authorList>
    </citation>
    <scope>NUCLEOTIDE SEQUENCE</scope>
    <source>
        <strain evidence="8">PL_HMW_Pooled</strain>
        <tissue evidence="8">Head</tissue>
    </source>
</reference>
<reference evidence="8" key="2">
    <citation type="journal article" date="2023" name="BMC Genomics">
        <title>Pest status, molecular evolution, and epigenetic factors derived from the genome assembly of Frankliniella fusca, a thysanopteran phytovirus vector.</title>
        <authorList>
            <person name="Catto M.A."/>
            <person name="Labadie P.E."/>
            <person name="Jacobson A.L."/>
            <person name="Kennedy G.G."/>
            <person name="Srinivasan R."/>
            <person name="Hunt B.G."/>
        </authorList>
    </citation>
    <scope>NUCLEOTIDE SEQUENCE</scope>
    <source>
        <strain evidence="8">PL_HMW_Pooled</strain>
    </source>
</reference>
<keyword evidence="4 6" id="KW-1133">Transmembrane helix</keyword>
<gene>
    <name evidence="8" type="ORF">KUF71_021937</name>
</gene>
<dbReference type="GO" id="GO:0050909">
    <property type="term" value="P:sensory perception of taste"/>
    <property type="evidence" value="ECO:0007669"/>
    <property type="project" value="InterPro"/>
</dbReference>
<evidence type="ECO:0000256" key="2">
    <source>
        <dbReference type="ARBA" id="ARBA00022475"/>
    </source>
</evidence>
<evidence type="ECO:0000256" key="3">
    <source>
        <dbReference type="ARBA" id="ARBA00022692"/>
    </source>
</evidence>
<keyword evidence="6" id="KW-0807">Transducer</keyword>
<comment type="caution">
    <text evidence="8">The sequence shown here is derived from an EMBL/GenBank/DDBJ whole genome shotgun (WGS) entry which is preliminary data.</text>
</comment>
<keyword evidence="5 6" id="KW-0472">Membrane</keyword>